<feature type="domain" description="Isochorismatase-like" evidence="2">
    <location>
        <begin position="4"/>
        <end position="161"/>
    </location>
</feature>
<dbReference type="AlphaFoldDB" id="Q9HKY9"/>
<keyword evidence="5" id="KW-0862">Zinc</keyword>
<dbReference type="PaxDb" id="273075-Ta0454"/>
<evidence type="ECO:0000313" key="4">
    <source>
        <dbReference type="Proteomes" id="UP000001024"/>
    </source>
</evidence>
<dbReference type="FunCoup" id="Q9HKY9">
    <property type="interactions" value="30"/>
</dbReference>
<organism evidence="3 4">
    <name type="scientific">Thermoplasma acidophilum (strain ATCC 25905 / DSM 1728 / JCM 9062 / NBRC 15155 / AMRC-C165)</name>
    <dbReference type="NCBI Taxonomy" id="273075"/>
    <lineage>
        <taxon>Archaea</taxon>
        <taxon>Methanobacteriati</taxon>
        <taxon>Thermoplasmatota</taxon>
        <taxon>Thermoplasmata</taxon>
        <taxon>Thermoplasmatales</taxon>
        <taxon>Thermoplasmataceae</taxon>
        <taxon>Thermoplasma</taxon>
    </lineage>
</organism>
<reference evidence="3 4" key="1">
    <citation type="journal article" date="2000" name="Nature">
        <title>The genome sequence of the thermoacidophilic scavenger Thermoplasma acidophilum.</title>
        <authorList>
            <person name="Ruepp A."/>
            <person name="Graml W."/>
            <person name="Santos-Martinez M.L."/>
            <person name="Koretke K.K."/>
            <person name="Volker C."/>
            <person name="Mewes H.W."/>
            <person name="Frishman D."/>
            <person name="Stocker S."/>
            <person name="Lupas A.N."/>
            <person name="Baumeister W."/>
        </authorList>
    </citation>
    <scope>NUCLEOTIDE SEQUENCE [LARGE SCALE GENOMIC DNA]</scope>
    <source>
        <strain evidence="4">ATCC 25905 / DSM 1728 / JCM 9062 / NBRC 15155 / AMRC-C165</strain>
    </source>
</reference>
<feature type="binding site" evidence="5">
    <location>
        <position position="58"/>
    </location>
    <ligand>
        <name>Zn(2+)</name>
        <dbReference type="ChEBI" id="CHEBI:29105"/>
    </ligand>
</feature>
<dbReference type="BRENDA" id="3.5.1.59">
    <property type="organism ID" value="6324"/>
</dbReference>
<dbReference type="OrthoDB" id="9194at2157"/>
<dbReference type="EMBL" id="AL445064">
    <property type="protein sequence ID" value="CAC11596.1"/>
    <property type="molecule type" value="Genomic_DNA"/>
</dbReference>
<proteinExistence type="evidence at protein level"/>
<dbReference type="Gene3D" id="3.40.50.850">
    <property type="entry name" value="Isochorismatase-like"/>
    <property type="match status" value="1"/>
</dbReference>
<dbReference type="InParanoid" id="Q9HKY9"/>
<dbReference type="InterPro" id="IPR050272">
    <property type="entry name" value="Isochorismatase-like_hydrls"/>
</dbReference>
<keyword evidence="4" id="KW-1185">Reference proteome</keyword>
<dbReference type="Proteomes" id="UP000001024">
    <property type="component" value="Chromosome"/>
</dbReference>
<dbReference type="Pfam" id="PF00857">
    <property type="entry name" value="Isochorismatase"/>
    <property type="match status" value="1"/>
</dbReference>
<dbReference type="InterPro" id="IPR036380">
    <property type="entry name" value="Isochorismatase-like_sf"/>
</dbReference>
<dbReference type="PDB" id="3EEF">
    <property type="method" value="X-ray"/>
    <property type="resolution" value="2.35 A"/>
    <property type="chains" value="A/B=1-182"/>
</dbReference>
<evidence type="ECO:0000259" key="2">
    <source>
        <dbReference type="Pfam" id="PF00857"/>
    </source>
</evidence>
<dbReference type="PANTHER" id="PTHR43540">
    <property type="entry name" value="PEROXYUREIDOACRYLATE/UREIDOACRYLATE AMIDOHYDROLASE-RELATED"/>
    <property type="match status" value="1"/>
</dbReference>
<dbReference type="GO" id="GO:0046872">
    <property type="term" value="F:metal ion binding"/>
    <property type="evidence" value="ECO:0007669"/>
    <property type="project" value="UniProtKB-KW"/>
</dbReference>
<dbReference type="PANTHER" id="PTHR43540:SF6">
    <property type="entry name" value="ISOCHORISMATASE-LIKE DOMAIN-CONTAINING PROTEIN"/>
    <property type="match status" value="1"/>
</dbReference>
<dbReference type="InterPro" id="IPR000868">
    <property type="entry name" value="Isochorismatase-like_dom"/>
</dbReference>
<dbReference type="EnsemblBacteria" id="CAC11596">
    <property type="protein sequence ID" value="CAC11596"/>
    <property type="gene ID" value="CAC11596"/>
</dbReference>
<gene>
    <name evidence="3" type="ordered locus">Ta0454</name>
</gene>
<dbReference type="EvolutionaryTrace" id="Q9HKY9"/>
<protein>
    <submittedName>
        <fullName evidence="3">N-carbamoylsarcosine amidase related protein</fullName>
    </submittedName>
</protein>
<dbReference type="DNASU" id="1456061"/>
<dbReference type="PDBsum" id="3EEF"/>
<dbReference type="SUPFAM" id="SSF52499">
    <property type="entry name" value="Isochorismatase-like hydrolases"/>
    <property type="match status" value="1"/>
</dbReference>
<evidence type="ECO:0007829" key="5">
    <source>
        <dbReference type="PDB" id="3EEF"/>
    </source>
</evidence>
<dbReference type="RefSeq" id="WP_010900881.1">
    <property type="nucleotide sequence ID" value="NC_002578.1"/>
</dbReference>
<evidence type="ECO:0000256" key="1">
    <source>
        <dbReference type="ARBA" id="ARBA00022801"/>
    </source>
</evidence>
<accession>Q9HKY9</accession>
<evidence type="ECO:0000313" key="3">
    <source>
        <dbReference type="EMBL" id="CAC11596.1"/>
    </source>
</evidence>
<dbReference type="KEGG" id="tac:Ta0454"/>
<dbReference type="HOGENOM" id="CLU_068979_12_1_2"/>
<dbReference type="GO" id="GO:0016787">
    <property type="term" value="F:hydrolase activity"/>
    <property type="evidence" value="ECO:0007669"/>
    <property type="project" value="UniProtKB-KW"/>
</dbReference>
<feature type="binding site" evidence="5">
    <location>
        <position position="65"/>
    </location>
    <ligand>
        <name>Zn(2+)</name>
        <dbReference type="ChEBI" id="CHEBI:29105"/>
    </ligand>
</feature>
<dbReference type="CDD" id="cd00431">
    <property type="entry name" value="cysteine_hydrolases"/>
    <property type="match status" value="1"/>
</dbReference>
<keyword evidence="1" id="KW-0378">Hydrolase</keyword>
<keyword evidence="5" id="KW-0002">3D-structure</keyword>
<feature type="binding site" evidence="5">
    <location>
        <position position="52"/>
    </location>
    <ligand>
        <name>Zn(2+)</name>
        <dbReference type="ChEBI" id="CHEBI:29105"/>
    </ligand>
</feature>
<dbReference type="eggNOG" id="arCOG01943">
    <property type="taxonomic scope" value="Archaea"/>
</dbReference>
<feature type="binding site" evidence="5">
    <location>
        <position position="50"/>
    </location>
    <ligand>
        <name>Zn(2+)</name>
        <dbReference type="ChEBI" id="CHEBI:29105"/>
    </ligand>
</feature>
<sequence length="182" mass="20486">MKPALVVVDMVNEFIHGRLATPEAMKTVGPARKVIETFRRSGLPVVYVNDSHYPDDPEIRIWGRHSMKGDDGSEVIDEIRPSAGDYVLEKHAYSGFYGTNLDMILRANGIDTVVLIGLDADICVRHTAADALYRNYRIIVVEDAVAARIDPNWKDYFTRVYGATVKRSDEIEGMLQEDQIET</sequence>
<dbReference type="SMR" id="Q9HKY9"/>
<reference evidence="5" key="2">
    <citation type="journal article" date="2010" name="J. Struct. Biol.">
        <title>Crystal structure and molecular modeling study of N-carbamoylsarcosine amidase Ta0454 from Thermoplasma acidophilum.</title>
        <authorList>
            <person name="Luo H.B."/>
            <person name="Zheng H."/>
            <person name="Zimmerman M.D."/>
            <person name="Chruszcz M."/>
            <person name="Skarina T."/>
            <person name="Egorova O."/>
            <person name="Savchenko A."/>
            <person name="Edwards A.M."/>
            <person name="Minor W."/>
        </authorList>
    </citation>
    <scope>X-RAY CRYSTALLOGRAPHY (2.35 ANGSTROMS) IN COMPLEX WITH ZN(2+)</scope>
</reference>
<name>Q9HKY9_THEAC</name>
<keyword evidence="5" id="KW-0479">Metal-binding</keyword>
<dbReference type="STRING" id="273075.gene:9571674"/>